<feature type="domain" description="AMP-binding enzyme C-terminal" evidence="5">
    <location>
        <begin position="299"/>
        <end position="374"/>
    </location>
</feature>
<dbReference type="InterPro" id="IPR000873">
    <property type="entry name" value="AMP-dep_synth/lig_dom"/>
</dbReference>
<dbReference type="AlphaFoldDB" id="A0A382K5P8"/>
<dbReference type="Gene3D" id="3.30.300.30">
    <property type="match status" value="1"/>
</dbReference>
<dbReference type="InterPro" id="IPR045851">
    <property type="entry name" value="AMP-bd_C_sf"/>
</dbReference>
<dbReference type="Gene3D" id="3.40.50.12780">
    <property type="entry name" value="N-terminal domain of ligase-like"/>
    <property type="match status" value="1"/>
</dbReference>
<feature type="non-terminal residue" evidence="6">
    <location>
        <position position="1"/>
    </location>
</feature>
<dbReference type="GO" id="GO:0031956">
    <property type="term" value="F:medium-chain fatty acid-CoA ligase activity"/>
    <property type="evidence" value="ECO:0007669"/>
    <property type="project" value="TreeGrafter"/>
</dbReference>
<dbReference type="InterPro" id="IPR025110">
    <property type="entry name" value="AMP-bd_C"/>
</dbReference>
<dbReference type="FunFam" id="3.30.300.30:FF:000008">
    <property type="entry name" value="2,3-dihydroxybenzoate-AMP ligase"/>
    <property type="match status" value="1"/>
</dbReference>
<evidence type="ECO:0008006" key="7">
    <source>
        <dbReference type="Google" id="ProtNLM"/>
    </source>
</evidence>
<evidence type="ECO:0000256" key="3">
    <source>
        <dbReference type="SAM" id="MobiDB-lite"/>
    </source>
</evidence>
<accession>A0A382K5P8</accession>
<evidence type="ECO:0000259" key="4">
    <source>
        <dbReference type="Pfam" id="PF00501"/>
    </source>
</evidence>
<evidence type="ECO:0000313" key="6">
    <source>
        <dbReference type="EMBL" id="SVC18833.1"/>
    </source>
</evidence>
<dbReference type="PANTHER" id="PTHR43201:SF5">
    <property type="entry name" value="MEDIUM-CHAIN ACYL-COA LIGASE ACSF2, MITOCHONDRIAL"/>
    <property type="match status" value="1"/>
</dbReference>
<proteinExistence type="inferred from homology"/>
<gene>
    <name evidence="6" type="ORF">METZ01_LOCUS271687</name>
</gene>
<evidence type="ECO:0000259" key="5">
    <source>
        <dbReference type="Pfam" id="PF13193"/>
    </source>
</evidence>
<name>A0A382K5P8_9ZZZZ</name>
<dbReference type="InterPro" id="IPR042099">
    <property type="entry name" value="ANL_N_sf"/>
</dbReference>
<comment type="similarity">
    <text evidence="1">Belongs to the ATP-dependent AMP-binding enzyme family.</text>
</comment>
<dbReference type="PANTHER" id="PTHR43201">
    <property type="entry name" value="ACYL-COA SYNTHETASE"/>
    <property type="match status" value="1"/>
</dbReference>
<keyword evidence="2" id="KW-0436">Ligase</keyword>
<evidence type="ECO:0000256" key="1">
    <source>
        <dbReference type="ARBA" id="ARBA00006432"/>
    </source>
</evidence>
<dbReference type="Pfam" id="PF13193">
    <property type="entry name" value="AMP-binding_C"/>
    <property type="match status" value="1"/>
</dbReference>
<feature type="domain" description="AMP-dependent synthetase/ligase" evidence="4">
    <location>
        <begin position="38"/>
        <end position="238"/>
    </location>
</feature>
<dbReference type="PROSITE" id="PS00455">
    <property type="entry name" value="AMP_BINDING"/>
    <property type="match status" value="1"/>
</dbReference>
<protein>
    <recommendedName>
        <fullName evidence="7">AMP-dependent synthetase/ligase domain-containing protein</fullName>
    </recommendedName>
</protein>
<sequence>GAYGVLPELCDVPDGMIEYELWRDGFVPVTAPPPPERGSMIYTSGTTGNPKGVRRDPTTPERQALLAEMALRSLGIRPDGIVAMTGPMYHSAPGAYASIAMSLGNDIHLLPRFDPEGLLQAIHEHKITHMHVVPTMFMRMLRLPDEVKAKYDLSSLVHVIHGAAPCPPDAKRQMIEWWGNVIYEYYGSTEAGIVTVVKSEDWLERPGTVGRPLDGTTVRIYDDDGNILPTGESGEIYMNLNDLSDFTYHNKDDKRAEIERDGMVTNGDVGYIDEGGYVYLNDRKRDMIISGGVNIYPAEIESALQGMPGVQDCAVFGIPHEEFGESVAAAIELQPNVALTPEAVRDYLKEHISAYKVPREIAFHDAMPREDSGKIFKRKLRQPYWDAAGRQI</sequence>
<dbReference type="InterPro" id="IPR020845">
    <property type="entry name" value="AMP-binding_CS"/>
</dbReference>
<dbReference type="EMBL" id="UINC01078095">
    <property type="protein sequence ID" value="SVC18833.1"/>
    <property type="molecule type" value="Genomic_DNA"/>
</dbReference>
<organism evidence="6">
    <name type="scientific">marine metagenome</name>
    <dbReference type="NCBI Taxonomy" id="408172"/>
    <lineage>
        <taxon>unclassified sequences</taxon>
        <taxon>metagenomes</taxon>
        <taxon>ecological metagenomes</taxon>
    </lineage>
</organism>
<feature type="region of interest" description="Disordered" evidence="3">
    <location>
        <begin position="33"/>
        <end position="57"/>
    </location>
</feature>
<dbReference type="SUPFAM" id="SSF56801">
    <property type="entry name" value="Acetyl-CoA synthetase-like"/>
    <property type="match status" value="1"/>
</dbReference>
<evidence type="ECO:0000256" key="2">
    <source>
        <dbReference type="ARBA" id="ARBA00022598"/>
    </source>
</evidence>
<reference evidence="6" key="1">
    <citation type="submission" date="2018-05" db="EMBL/GenBank/DDBJ databases">
        <authorList>
            <person name="Lanie J.A."/>
            <person name="Ng W.-L."/>
            <person name="Kazmierczak K.M."/>
            <person name="Andrzejewski T.M."/>
            <person name="Davidsen T.M."/>
            <person name="Wayne K.J."/>
            <person name="Tettelin H."/>
            <person name="Glass J.I."/>
            <person name="Rusch D."/>
            <person name="Podicherti R."/>
            <person name="Tsui H.-C.T."/>
            <person name="Winkler M.E."/>
        </authorList>
    </citation>
    <scope>NUCLEOTIDE SEQUENCE</scope>
</reference>
<dbReference type="Pfam" id="PF00501">
    <property type="entry name" value="AMP-binding"/>
    <property type="match status" value="1"/>
</dbReference>
<dbReference type="GO" id="GO:0006631">
    <property type="term" value="P:fatty acid metabolic process"/>
    <property type="evidence" value="ECO:0007669"/>
    <property type="project" value="TreeGrafter"/>
</dbReference>